<evidence type="ECO:0000313" key="1">
    <source>
        <dbReference type="EMBL" id="TWU05865.1"/>
    </source>
</evidence>
<dbReference type="AlphaFoldDB" id="A0A5C6B0N4"/>
<dbReference type="Proteomes" id="UP000320176">
    <property type="component" value="Unassembled WGS sequence"/>
</dbReference>
<accession>A0A5C6B0N4</accession>
<proteinExistence type="predicted"/>
<sequence length="63" mass="6956">MGFARPSEAGSGMVLVELLGRHAIDLESRATDVLSGFPSILRRRVDLRCRFVKPPVLFEVTDA</sequence>
<dbReference type="EMBL" id="SJPN01000002">
    <property type="protein sequence ID" value="TWU05865.1"/>
    <property type="molecule type" value="Genomic_DNA"/>
</dbReference>
<comment type="caution">
    <text evidence="1">The sequence shown here is derived from an EMBL/GenBank/DDBJ whole genome shotgun (WGS) entry which is preliminary data.</text>
</comment>
<organism evidence="1 2">
    <name type="scientific">Stieleria varia</name>
    <dbReference type="NCBI Taxonomy" id="2528005"/>
    <lineage>
        <taxon>Bacteria</taxon>
        <taxon>Pseudomonadati</taxon>
        <taxon>Planctomycetota</taxon>
        <taxon>Planctomycetia</taxon>
        <taxon>Pirellulales</taxon>
        <taxon>Pirellulaceae</taxon>
        <taxon>Stieleria</taxon>
    </lineage>
</organism>
<keyword evidence="2" id="KW-1185">Reference proteome</keyword>
<protein>
    <submittedName>
        <fullName evidence="1">Uncharacterized protein</fullName>
    </submittedName>
</protein>
<reference evidence="1 2" key="1">
    <citation type="submission" date="2019-02" db="EMBL/GenBank/DDBJ databases">
        <title>Deep-cultivation of Planctomycetes and their phenomic and genomic characterization uncovers novel biology.</title>
        <authorList>
            <person name="Wiegand S."/>
            <person name="Jogler M."/>
            <person name="Boedeker C."/>
            <person name="Pinto D."/>
            <person name="Vollmers J."/>
            <person name="Rivas-Marin E."/>
            <person name="Kohn T."/>
            <person name="Peeters S.H."/>
            <person name="Heuer A."/>
            <person name="Rast P."/>
            <person name="Oberbeckmann S."/>
            <person name="Bunk B."/>
            <person name="Jeske O."/>
            <person name="Meyerdierks A."/>
            <person name="Storesund J.E."/>
            <person name="Kallscheuer N."/>
            <person name="Luecker S."/>
            <person name="Lage O.M."/>
            <person name="Pohl T."/>
            <person name="Merkel B.J."/>
            <person name="Hornburger P."/>
            <person name="Mueller R.-W."/>
            <person name="Bruemmer F."/>
            <person name="Labrenz M."/>
            <person name="Spormann A.M."/>
            <person name="Op Den Camp H."/>
            <person name="Overmann J."/>
            <person name="Amann R."/>
            <person name="Jetten M.S.M."/>
            <person name="Mascher T."/>
            <person name="Medema M.H."/>
            <person name="Devos D.P."/>
            <person name="Kaster A.-K."/>
            <person name="Ovreas L."/>
            <person name="Rohde M."/>
            <person name="Galperin M.Y."/>
            <person name="Jogler C."/>
        </authorList>
    </citation>
    <scope>NUCLEOTIDE SEQUENCE [LARGE SCALE GENOMIC DNA]</scope>
    <source>
        <strain evidence="1 2">Pla52n</strain>
    </source>
</reference>
<name>A0A5C6B0N4_9BACT</name>
<evidence type="ECO:0000313" key="2">
    <source>
        <dbReference type="Proteomes" id="UP000320176"/>
    </source>
</evidence>
<gene>
    <name evidence="1" type="ORF">Pla52n_15800</name>
</gene>